<name>H8Z911_NEMA1</name>
<sequence>MVLKDSAYIFYTFSNCMNDLEFLQMMCNEFSLHLYVEENRKTANYMISGKTFVIDIFYEREEEIHTEEGEDAQSIGSSVVQIGKERVETVSQRIKKVGISLLEEEWSAYFTICTFSIMFHLKNKDYYSTYKLIQNVIQYDSEEDQSGFALIIKRMKALEEKGVSPLEYSFLHHKPVMRHTINSTGRLYTSLGVFSWIEDDSTQRLYNLTDLREIPLNSTVIDIIIEMFIYGVKITIGKGVIVNAYVNSNCFQVEVGEDGYVLVNNEIDRYRTLLLKRTNSLYHVLCETGLEVEYIA</sequence>
<gene>
    <name evidence="1" type="ORF">NERG_00082</name>
</gene>
<accession>H8Z911</accession>
<dbReference type="Proteomes" id="UP000005622">
    <property type="component" value="Unassembled WGS sequence"/>
</dbReference>
<organism evidence="1">
    <name type="scientific">Nematocida ausubeli (strain ATCC PRA-371 / ERTm2)</name>
    <name type="common">Nematode killer fungus</name>
    <dbReference type="NCBI Taxonomy" id="1913371"/>
    <lineage>
        <taxon>Eukaryota</taxon>
        <taxon>Fungi</taxon>
        <taxon>Fungi incertae sedis</taxon>
        <taxon>Microsporidia</taxon>
        <taxon>Nematocida</taxon>
    </lineage>
</organism>
<protein>
    <submittedName>
        <fullName evidence="1">Uncharacterized protein</fullName>
    </submittedName>
</protein>
<dbReference type="EMBL" id="JH604633">
    <property type="protein sequence ID" value="EHY66442.1"/>
    <property type="molecule type" value="Genomic_DNA"/>
</dbReference>
<proteinExistence type="predicted"/>
<dbReference type="AlphaFoldDB" id="H8Z911"/>
<reference evidence="1" key="1">
    <citation type="submission" date="2011-03" db="EMBL/GenBank/DDBJ databases">
        <title>The Genome Sequence of Nematocida sp1 strain ERTm2.</title>
        <authorList>
            <consortium name="The Broad Institute Genome Sequencing Platform"/>
            <consortium name="The Broad Institute Genome Sequencing Center for Infectious Disease"/>
            <person name="Cuomo C."/>
            <person name="Troemel E."/>
            <person name="Young S.K."/>
            <person name="Zeng Q."/>
            <person name="Gargeya S."/>
            <person name="Fitzgerald M."/>
            <person name="Haas B."/>
            <person name="Abouelleil A."/>
            <person name="Alvarado L."/>
            <person name="Arachchi H.M."/>
            <person name="Berlin A."/>
            <person name="Brown A."/>
            <person name="Chapman S.B."/>
            <person name="Chen Z."/>
            <person name="Dunbar C."/>
            <person name="Freedman E."/>
            <person name="Gearin G."/>
            <person name="Gellesch M."/>
            <person name="Goldberg J."/>
            <person name="Griggs A."/>
            <person name="Gujja S."/>
            <person name="Heilman E.R."/>
            <person name="Heiman D."/>
            <person name="Howarth C."/>
            <person name="Larson L."/>
            <person name="Lui A."/>
            <person name="MacDonald P.J.P."/>
            <person name="Mehta T."/>
            <person name="Montmayeur A."/>
            <person name="Murphy C."/>
            <person name="Neiman D."/>
            <person name="Pearson M."/>
            <person name="Priest M."/>
            <person name="Roberts A."/>
            <person name="Saif S."/>
            <person name="Shea T."/>
            <person name="Shenoy N."/>
            <person name="Sisk P."/>
            <person name="Stolte C."/>
            <person name="Sykes S."/>
            <person name="White J."/>
            <person name="Yandava C."/>
            <person name="Wortman J."/>
            <person name="Nusbaum C."/>
            <person name="Birren B."/>
        </authorList>
    </citation>
    <scope>NUCLEOTIDE SEQUENCE</scope>
    <source>
        <strain evidence="1">ERTm2</strain>
    </source>
</reference>
<dbReference type="HOGENOM" id="CLU_940377_0_0_1"/>
<evidence type="ECO:0000313" key="1">
    <source>
        <dbReference type="EMBL" id="EHY66442.1"/>
    </source>
</evidence>